<feature type="binding site" evidence="8">
    <location>
        <position position="43"/>
    </location>
    <ligand>
        <name>Na(+)</name>
        <dbReference type="ChEBI" id="CHEBI:29101"/>
        <label>1</label>
    </ligand>
</feature>
<organism evidence="10 11">
    <name type="scientific">Pyrocoelia pectoralis</name>
    <dbReference type="NCBI Taxonomy" id="417401"/>
    <lineage>
        <taxon>Eukaryota</taxon>
        <taxon>Metazoa</taxon>
        <taxon>Ecdysozoa</taxon>
        <taxon>Arthropoda</taxon>
        <taxon>Hexapoda</taxon>
        <taxon>Insecta</taxon>
        <taxon>Pterygota</taxon>
        <taxon>Neoptera</taxon>
        <taxon>Endopterygota</taxon>
        <taxon>Coleoptera</taxon>
        <taxon>Polyphaga</taxon>
        <taxon>Elateriformia</taxon>
        <taxon>Elateroidea</taxon>
        <taxon>Lampyridae</taxon>
        <taxon>Lampyrinae</taxon>
        <taxon>Pyrocoelia</taxon>
    </lineage>
</organism>
<sequence length="351" mass="39789">MTLFFSLFTKGASDGLRFMFQCTMQDLSNLTVWRSSVEQAIVSLGLGMGPVITLGSMLKFHTPCDRDSFFIVILVGIVTILSGTIVFCTAGILAAERNQDIRTVLYLNETYTKDIHVHVVFSQLFTRISPPWSSIISFLFFFTLFIAGWYPLITYLQSAILICYSYIPCLAEYKYFTELGFCLLCFISGLVLVTPGGYYSIIFFDELLVTTTIILVVICELCAMIYVNGLYDFSDDIAFMIGFEPNFYIKLVWIFSPWALLGLFFMFINETNLKDMVLYEKIAGLAGLFIVFTPVALVAFYNIYICYKEGDISKVFTRKEVTFESDNVNPTGKSVPWFRKMENVAGPSHVS</sequence>
<dbReference type="EMBL" id="JAVRBK010000003">
    <property type="protein sequence ID" value="KAK5645954.1"/>
    <property type="molecule type" value="Genomic_DNA"/>
</dbReference>
<dbReference type="AlphaFoldDB" id="A0AAN7VGN9"/>
<dbReference type="GO" id="GO:0046872">
    <property type="term" value="F:metal ion binding"/>
    <property type="evidence" value="ECO:0007669"/>
    <property type="project" value="UniProtKB-KW"/>
</dbReference>
<dbReference type="Proteomes" id="UP001329430">
    <property type="component" value="Chromosome 3"/>
</dbReference>
<keyword evidence="4 9" id="KW-0812">Transmembrane</keyword>
<dbReference type="GO" id="GO:0005886">
    <property type="term" value="C:plasma membrane"/>
    <property type="evidence" value="ECO:0007669"/>
    <property type="project" value="TreeGrafter"/>
</dbReference>
<evidence type="ECO:0000313" key="10">
    <source>
        <dbReference type="EMBL" id="KAK5645954.1"/>
    </source>
</evidence>
<feature type="transmembrane region" description="Helical" evidence="9">
    <location>
        <begin position="70"/>
        <end position="95"/>
    </location>
</feature>
<feature type="transmembrane region" description="Helical" evidence="9">
    <location>
        <begin position="40"/>
        <end position="58"/>
    </location>
</feature>
<feature type="transmembrane region" description="Helical" evidence="9">
    <location>
        <begin position="179"/>
        <end position="201"/>
    </location>
</feature>
<evidence type="ECO:0000256" key="2">
    <source>
        <dbReference type="ARBA" id="ARBA00006459"/>
    </source>
</evidence>
<keyword evidence="7 9" id="KW-0472">Membrane</keyword>
<dbReference type="PROSITE" id="PS50267">
    <property type="entry name" value="NA_NEUROTRAN_SYMP_3"/>
    <property type="match status" value="1"/>
</dbReference>
<keyword evidence="8" id="KW-0479">Metal-binding</keyword>
<feature type="transmembrane region" description="Helical" evidence="9">
    <location>
        <begin position="207"/>
        <end position="227"/>
    </location>
</feature>
<comment type="similarity">
    <text evidence="2">Belongs to the sodium:neurotransmitter symporter (SNF) (TC 2.A.22) family.</text>
</comment>
<dbReference type="PANTHER" id="PTHR11616">
    <property type="entry name" value="SODIUM/CHLORIDE DEPENDENT TRANSPORTER"/>
    <property type="match status" value="1"/>
</dbReference>
<proteinExistence type="inferred from homology"/>
<comment type="subcellular location">
    <subcellularLocation>
        <location evidence="1">Membrane</location>
        <topology evidence="1">Multi-pass membrane protein</topology>
    </subcellularLocation>
</comment>
<keyword evidence="8" id="KW-0915">Sodium</keyword>
<protein>
    <submittedName>
        <fullName evidence="10">Uncharacterized protein</fullName>
    </submittedName>
</protein>
<accession>A0AAN7VGN9</accession>
<keyword evidence="11" id="KW-1185">Reference proteome</keyword>
<dbReference type="PANTHER" id="PTHR11616:SF265">
    <property type="entry name" value="TRANSPORTER"/>
    <property type="match status" value="1"/>
</dbReference>
<dbReference type="GO" id="GO:0043005">
    <property type="term" value="C:neuron projection"/>
    <property type="evidence" value="ECO:0007669"/>
    <property type="project" value="TreeGrafter"/>
</dbReference>
<dbReference type="Pfam" id="PF00209">
    <property type="entry name" value="SNF"/>
    <property type="match status" value="1"/>
</dbReference>
<feature type="transmembrane region" description="Helical" evidence="9">
    <location>
        <begin position="247"/>
        <end position="267"/>
    </location>
</feature>
<evidence type="ECO:0000256" key="1">
    <source>
        <dbReference type="ARBA" id="ARBA00004141"/>
    </source>
</evidence>
<gene>
    <name evidence="10" type="ORF">RI129_004418</name>
</gene>
<name>A0AAN7VGN9_9COLE</name>
<evidence type="ECO:0000256" key="8">
    <source>
        <dbReference type="PIRSR" id="PIRSR600175-1"/>
    </source>
</evidence>
<dbReference type="InterPro" id="IPR037272">
    <property type="entry name" value="SNS_sf"/>
</dbReference>
<reference evidence="10 11" key="1">
    <citation type="journal article" date="2024" name="Insects">
        <title>An Improved Chromosome-Level Genome Assembly of the Firefly Pyrocoelia pectoralis.</title>
        <authorList>
            <person name="Fu X."/>
            <person name="Meyer-Rochow V.B."/>
            <person name="Ballantyne L."/>
            <person name="Zhu X."/>
        </authorList>
    </citation>
    <scope>NUCLEOTIDE SEQUENCE [LARGE SCALE GENOMIC DNA]</scope>
    <source>
        <strain evidence="10">XCY_ONT2</strain>
    </source>
</reference>
<feature type="transmembrane region" description="Helical" evidence="9">
    <location>
        <begin position="135"/>
        <end position="167"/>
    </location>
</feature>
<evidence type="ECO:0000256" key="9">
    <source>
        <dbReference type="SAM" id="Phobius"/>
    </source>
</evidence>
<comment type="caution">
    <text evidence="10">The sequence shown here is derived from an EMBL/GenBank/DDBJ whole genome shotgun (WGS) entry which is preliminary data.</text>
</comment>
<evidence type="ECO:0000313" key="11">
    <source>
        <dbReference type="Proteomes" id="UP001329430"/>
    </source>
</evidence>
<evidence type="ECO:0000256" key="7">
    <source>
        <dbReference type="ARBA" id="ARBA00023136"/>
    </source>
</evidence>
<evidence type="ECO:0000256" key="3">
    <source>
        <dbReference type="ARBA" id="ARBA00022448"/>
    </source>
</evidence>
<keyword evidence="3" id="KW-0813">Transport</keyword>
<dbReference type="InterPro" id="IPR000175">
    <property type="entry name" value="Na/ntran_symport"/>
</dbReference>
<feature type="transmembrane region" description="Helical" evidence="9">
    <location>
        <begin position="282"/>
        <end position="304"/>
    </location>
</feature>
<dbReference type="GO" id="GO:0005332">
    <property type="term" value="F:gamma-aminobutyric acid:sodium:chloride symporter activity"/>
    <property type="evidence" value="ECO:0007669"/>
    <property type="project" value="TreeGrafter"/>
</dbReference>
<keyword evidence="5" id="KW-0769">Symport</keyword>
<evidence type="ECO:0000256" key="5">
    <source>
        <dbReference type="ARBA" id="ARBA00022847"/>
    </source>
</evidence>
<evidence type="ECO:0000256" key="4">
    <source>
        <dbReference type="ARBA" id="ARBA00022692"/>
    </source>
</evidence>
<keyword evidence="6 9" id="KW-1133">Transmembrane helix</keyword>
<evidence type="ECO:0000256" key="6">
    <source>
        <dbReference type="ARBA" id="ARBA00022989"/>
    </source>
</evidence>
<dbReference type="SUPFAM" id="SSF161070">
    <property type="entry name" value="SNF-like"/>
    <property type="match status" value="1"/>
</dbReference>